<accession>A0A975T8Z7</accession>
<dbReference type="RefSeq" id="WP_190607704.1">
    <property type="nucleotide sequence ID" value="NZ_CP021056.1"/>
</dbReference>
<feature type="domain" description="Protein-glutamine gamma-glutamyltransferase-like C-terminal" evidence="2">
    <location>
        <begin position="128"/>
        <end position="196"/>
    </location>
</feature>
<sequence length="201" mass="23260">MSTESFEKSSWGWQLSLVQQQVSEWLEYQSSRWQRNLPQLPDGWSMSPWLQDLLTITFWLLLGLFLAWIVWRLWQEFSPYIYPWLAAVGNSGMITPKAAETKISTDDLLLRAQELAQLGNYGEACRCLYLAMLQQLDQGKVILAQASRTDGEYLQLLRSTVTTMQAYETIIITHEQLCFGQTKIGAENYQQCRQAYGEIFP</sequence>
<keyword evidence="1" id="KW-0812">Transmembrane</keyword>
<protein>
    <recommendedName>
        <fullName evidence="2">Protein-glutamine gamma-glutamyltransferase-like C-terminal domain-containing protein</fullName>
    </recommendedName>
</protein>
<feature type="transmembrane region" description="Helical" evidence="1">
    <location>
        <begin position="53"/>
        <end position="74"/>
    </location>
</feature>
<dbReference type="KEGG" id="rsin:B6N60_02953"/>
<keyword evidence="1" id="KW-1133">Transmembrane helix</keyword>
<organism evidence="3 4">
    <name type="scientific">Richelia sinica FACHB-800</name>
    <dbReference type="NCBI Taxonomy" id="1357546"/>
    <lineage>
        <taxon>Bacteria</taxon>
        <taxon>Bacillati</taxon>
        <taxon>Cyanobacteriota</taxon>
        <taxon>Cyanophyceae</taxon>
        <taxon>Nostocales</taxon>
        <taxon>Nostocaceae</taxon>
        <taxon>Richelia</taxon>
    </lineage>
</organism>
<dbReference type="EMBL" id="CP021056">
    <property type="protein sequence ID" value="QXE24249.1"/>
    <property type="molecule type" value="Genomic_DNA"/>
</dbReference>
<dbReference type="InterPro" id="IPR025403">
    <property type="entry name" value="TgpA-like_C"/>
</dbReference>
<dbReference type="Pfam" id="PF13559">
    <property type="entry name" value="DUF4129"/>
    <property type="match status" value="1"/>
</dbReference>
<evidence type="ECO:0000313" key="3">
    <source>
        <dbReference type="EMBL" id="QXE24249.1"/>
    </source>
</evidence>
<evidence type="ECO:0000313" key="4">
    <source>
        <dbReference type="Proteomes" id="UP000683511"/>
    </source>
</evidence>
<gene>
    <name evidence="3" type="ORF">B6N60_02953</name>
</gene>
<dbReference type="Proteomes" id="UP000683511">
    <property type="component" value="Chromosome"/>
</dbReference>
<evidence type="ECO:0000259" key="2">
    <source>
        <dbReference type="Pfam" id="PF13559"/>
    </source>
</evidence>
<reference evidence="3" key="1">
    <citation type="submission" date="2017-04" db="EMBL/GenBank/DDBJ databases">
        <title>Genome deletions in a multicellular cyanobacterial endosymbiont for morphological adaptation in marine diatoms.</title>
        <authorList>
            <person name="Wang Y."/>
            <person name="Gao H."/>
            <person name="Li R."/>
            <person name="Xu X."/>
        </authorList>
    </citation>
    <scope>NUCLEOTIDE SEQUENCE</scope>
    <source>
        <strain evidence="3">FACHB 800</strain>
    </source>
</reference>
<dbReference type="AlphaFoldDB" id="A0A975T8Z7"/>
<keyword evidence="4" id="KW-1185">Reference proteome</keyword>
<proteinExistence type="predicted"/>
<evidence type="ECO:0000256" key="1">
    <source>
        <dbReference type="SAM" id="Phobius"/>
    </source>
</evidence>
<name>A0A975T8Z7_9NOST</name>
<keyword evidence="1" id="KW-0472">Membrane</keyword>